<evidence type="ECO:0000313" key="1">
    <source>
        <dbReference type="EMBL" id="GFC93438.1"/>
    </source>
</evidence>
<sequence>DPFPKSTKFNADDYAILVARPTPFRKFPEPFLCLFRMSRNYTLDGDIYPNFLHDEETERAEREARLLDSIVGRVVLFLPVSHARVKSELEASVKRLFDEGGSADQMESAAGGGQEAEVGIPTGVKIVVEDNVAAKRPIRP</sequence>
<feature type="non-terminal residue" evidence="1">
    <location>
        <position position="1"/>
    </location>
</feature>
<protein>
    <submittedName>
        <fullName evidence="1">Uncharacterized protein</fullName>
    </submittedName>
</protein>
<name>A0A699S8H4_TANCI</name>
<dbReference type="AlphaFoldDB" id="A0A699S8H4"/>
<comment type="caution">
    <text evidence="1">The sequence shown here is derived from an EMBL/GenBank/DDBJ whole genome shotgun (WGS) entry which is preliminary data.</text>
</comment>
<reference evidence="1" key="1">
    <citation type="journal article" date="2019" name="Sci. Rep.">
        <title>Draft genome of Tanacetum cinerariifolium, the natural source of mosquito coil.</title>
        <authorList>
            <person name="Yamashiro T."/>
            <person name="Shiraishi A."/>
            <person name="Satake H."/>
            <person name="Nakayama K."/>
        </authorList>
    </citation>
    <scope>NUCLEOTIDE SEQUENCE</scope>
</reference>
<gene>
    <name evidence="1" type="ORF">Tci_865408</name>
</gene>
<proteinExistence type="predicted"/>
<organism evidence="1">
    <name type="scientific">Tanacetum cinerariifolium</name>
    <name type="common">Dalmatian daisy</name>
    <name type="synonym">Chrysanthemum cinerariifolium</name>
    <dbReference type="NCBI Taxonomy" id="118510"/>
    <lineage>
        <taxon>Eukaryota</taxon>
        <taxon>Viridiplantae</taxon>
        <taxon>Streptophyta</taxon>
        <taxon>Embryophyta</taxon>
        <taxon>Tracheophyta</taxon>
        <taxon>Spermatophyta</taxon>
        <taxon>Magnoliopsida</taxon>
        <taxon>eudicotyledons</taxon>
        <taxon>Gunneridae</taxon>
        <taxon>Pentapetalae</taxon>
        <taxon>asterids</taxon>
        <taxon>campanulids</taxon>
        <taxon>Asterales</taxon>
        <taxon>Asteraceae</taxon>
        <taxon>Asteroideae</taxon>
        <taxon>Anthemideae</taxon>
        <taxon>Anthemidinae</taxon>
        <taxon>Tanacetum</taxon>
    </lineage>
</organism>
<dbReference type="EMBL" id="BKCJ011143291">
    <property type="protein sequence ID" value="GFC93438.1"/>
    <property type="molecule type" value="Genomic_DNA"/>
</dbReference>
<accession>A0A699S8H4</accession>